<comment type="subcellular location">
    <subcellularLocation>
        <location evidence="1">Membrane</location>
        <topology evidence="1">Multi-pass membrane protein</topology>
    </subcellularLocation>
</comment>
<keyword evidence="7 8" id="KW-0472">Membrane</keyword>
<dbReference type="Proteomes" id="UP000815325">
    <property type="component" value="Unassembled WGS sequence"/>
</dbReference>
<keyword evidence="5" id="KW-0677">Repeat</keyword>
<dbReference type="InterPro" id="IPR018108">
    <property type="entry name" value="MCP_transmembrane"/>
</dbReference>
<accession>A0ABQ7G3X8</accession>
<dbReference type="EMBL" id="MU070177">
    <property type="protein sequence ID" value="KAF5829311.1"/>
    <property type="molecule type" value="Genomic_DNA"/>
</dbReference>
<keyword evidence="6 10" id="KW-1133">Transmembrane helix</keyword>
<evidence type="ECO:0000256" key="6">
    <source>
        <dbReference type="ARBA" id="ARBA00022989"/>
    </source>
</evidence>
<keyword evidence="3 9" id="KW-0813">Transport</keyword>
<comment type="caution">
    <text evidence="11">The sequence shown here is derived from an EMBL/GenBank/DDBJ whole genome shotgun (WGS) entry which is preliminary data.</text>
</comment>
<name>A0ABQ7G3X8_DUNSA</name>
<feature type="repeat" description="Solcar" evidence="8">
    <location>
        <begin position="100"/>
        <end position="189"/>
    </location>
</feature>
<keyword evidence="4 8" id="KW-0812">Transmembrane</keyword>
<evidence type="ECO:0000256" key="2">
    <source>
        <dbReference type="ARBA" id="ARBA00006375"/>
    </source>
</evidence>
<evidence type="ECO:0000313" key="12">
    <source>
        <dbReference type="Proteomes" id="UP000815325"/>
    </source>
</evidence>
<evidence type="ECO:0000256" key="1">
    <source>
        <dbReference type="ARBA" id="ARBA00004141"/>
    </source>
</evidence>
<evidence type="ECO:0000256" key="9">
    <source>
        <dbReference type="RuleBase" id="RU000488"/>
    </source>
</evidence>
<organism evidence="11 12">
    <name type="scientific">Dunaliella salina</name>
    <name type="common">Green alga</name>
    <name type="synonym">Protococcus salinus</name>
    <dbReference type="NCBI Taxonomy" id="3046"/>
    <lineage>
        <taxon>Eukaryota</taxon>
        <taxon>Viridiplantae</taxon>
        <taxon>Chlorophyta</taxon>
        <taxon>core chlorophytes</taxon>
        <taxon>Chlorophyceae</taxon>
        <taxon>CS clade</taxon>
        <taxon>Chlamydomonadales</taxon>
        <taxon>Dunaliellaceae</taxon>
        <taxon>Dunaliella</taxon>
    </lineage>
</organism>
<reference evidence="11" key="1">
    <citation type="submission" date="2017-08" db="EMBL/GenBank/DDBJ databases">
        <authorList>
            <person name="Polle J.E."/>
            <person name="Barry K."/>
            <person name="Cushman J."/>
            <person name="Schmutz J."/>
            <person name="Tran D."/>
            <person name="Hathwaick L.T."/>
            <person name="Yim W.C."/>
            <person name="Jenkins J."/>
            <person name="Mckie-Krisberg Z.M."/>
            <person name="Prochnik S."/>
            <person name="Lindquist E."/>
            <person name="Dockter R.B."/>
            <person name="Adam C."/>
            <person name="Molina H."/>
            <person name="Bunkerborg J."/>
            <person name="Jin E."/>
            <person name="Buchheim M."/>
            <person name="Magnuson J."/>
        </authorList>
    </citation>
    <scope>NUCLEOTIDE SEQUENCE</scope>
    <source>
        <strain evidence="11">CCAP 19/18</strain>
    </source>
</reference>
<dbReference type="PANTHER" id="PTHR45683">
    <property type="entry name" value="MITOCHONDRIAL NICOTINAMIDE ADENINE DINUCLEOTIDE TRANSPORTER 1-RELATED-RELATED"/>
    <property type="match status" value="1"/>
</dbReference>
<feature type="repeat" description="Solcar" evidence="8">
    <location>
        <begin position="216"/>
        <end position="306"/>
    </location>
</feature>
<evidence type="ECO:0000313" key="11">
    <source>
        <dbReference type="EMBL" id="KAF5829311.1"/>
    </source>
</evidence>
<sequence length="326" mass="34504">MLQVSTWQALNLSSETEDVQQSWASNTLLAMLPSPVRDMAMYSTTIGWAPLYAGFLPALGATALSQALYFYLYSAARQLIVARAAKHSPAHKSAAPAGALSVFGSTAVASFAGCINVLATNPIWIIATQLMALQKSPNPADRTKGAWDVAVDLYNQGGVGTFWQGVMPAIVMVSNPTIQYILYEWLTTKMVSFRRLASTPSSHTRVQKGSAPSLLLGGLDVFMLSAVAKLGATLATYPLLVIKSRLQAANASTAAEARYSGVLDALIRILGTEGVAGLFKGLRAKLLQTVLGAAILMFVKEKSTAAVHKALLQRSSGVSVATLVSK</sequence>
<evidence type="ECO:0000256" key="5">
    <source>
        <dbReference type="ARBA" id="ARBA00022737"/>
    </source>
</evidence>
<dbReference type="SUPFAM" id="SSF103506">
    <property type="entry name" value="Mitochondrial carrier"/>
    <property type="match status" value="1"/>
</dbReference>
<proteinExistence type="inferred from homology"/>
<protein>
    <submittedName>
        <fullName evidence="11">Mitochondrial carrier domain-containing protein</fullName>
    </submittedName>
</protein>
<evidence type="ECO:0000256" key="3">
    <source>
        <dbReference type="ARBA" id="ARBA00022448"/>
    </source>
</evidence>
<evidence type="ECO:0000256" key="7">
    <source>
        <dbReference type="ARBA" id="ARBA00023136"/>
    </source>
</evidence>
<evidence type="ECO:0000256" key="10">
    <source>
        <dbReference type="SAM" id="Phobius"/>
    </source>
</evidence>
<comment type="similarity">
    <text evidence="2 9">Belongs to the mitochondrial carrier (TC 2.A.29) family.</text>
</comment>
<dbReference type="InterPro" id="IPR023395">
    <property type="entry name" value="MCP_dom_sf"/>
</dbReference>
<dbReference type="Gene3D" id="1.50.40.10">
    <property type="entry name" value="Mitochondrial carrier domain"/>
    <property type="match status" value="1"/>
</dbReference>
<keyword evidence="12" id="KW-1185">Reference proteome</keyword>
<feature type="transmembrane region" description="Helical" evidence="10">
    <location>
        <begin position="94"/>
        <end position="119"/>
    </location>
</feature>
<feature type="transmembrane region" description="Helical" evidence="10">
    <location>
        <begin position="51"/>
        <end position="73"/>
    </location>
</feature>
<evidence type="ECO:0000256" key="8">
    <source>
        <dbReference type="PROSITE-ProRule" id="PRU00282"/>
    </source>
</evidence>
<gene>
    <name evidence="11" type="ORF">DUNSADRAFT_16279</name>
</gene>
<dbReference type="PROSITE" id="PS50920">
    <property type="entry name" value="SOLCAR"/>
    <property type="match status" value="2"/>
</dbReference>
<dbReference type="Pfam" id="PF00153">
    <property type="entry name" value="Mito_carr"/>
    <property type="match status" value="2"/>
</dbReference>
<dbReference type="InterPro" id="IPR044712">
    <property type="entry name" value="SLC25A32-like"/>
</dbReference>
<evidence type="ECO:0000256" key="4">
    <source>
        <dbReference type="ARBA" id="ARBA00022692"/>
    </source>
</evidence>